<keyword evidence="1" id="KW-0812">Transmembrane</keyword>
<name>A0AB32XC02_MYCFM</name>
<gene>
    <name evidence="2" type="ordered locus">MfeM64YM_0559</name>
</gene>
<dbReference type="KEGG" id="mfm:MfeM64YM_0559"/>
<keyword evidence="1" id="KW-0472">Membrane</keyword>
<sequence>MAFYSCLSPYNLIKSYFLFITLFATLFITLLKIWNKNLKTKLKIDSLLQK</sequence>
<dbReference type="AlphaFoldDB" id="A0AB32XC02"/>
<feature type="transmembrane region" description="Helical" evidence="1">
    <location>
        <begin position="16"/>
        <end position="34"/>
    </location>
</feature>
<organism evidence="2 3">
    <name type="scientific">Mycoplasmopsis fermentans (strain M64)</name>
    <name type="common">Mycoplasma fermentans</name>
    <dbReference type="NCBI Taxonomy" id="943945"/>
    <lineage>
        <taxon>Bacteria</taxon>
        <taxon>Bacillati</taxon>
        <taxon>Mycoplasmatota</taxon>
        <taxon>Mycoplasmoidales</taxon>
        <taxon>Metamycoplasmataceae</taxon>
        <taxon>Mycoplasmopsis</taxon>
    </lineage>
</organism>
<keyword evidence="1" id="KW-1133">Transmembrane helix</keyword>
<accession>A0AB32XC02</accession>
<dbReference type="EMBL" id="CP002458">
    <property type="protein sequence ID" value="ADV34557.1"/>
    <property type="molecule type" value="Genomic_DNA"/>
</dbReference>
<evidence type="ECO:0000256" key="1">
    <source>
        <dbReference type="SAM" id="Phobius"/>
    </source>
</evidence>
<evidence type="ECO:0000313" key="3">
    <source>
        <dbReference type="Proteomes" id="UP000007473"/>
    </source>
</evidence>
<proteinExistence type="predicted"/>
<evidence type="ECO:0008006" key="4">
    <source>
        <dbReference type="Google" id="ProtNLM"/>
    </source>
</evidence>
<dbReference type="Proteomes" id="UP000007473">
    <property type="component" value="Chromosome"/>
</dbReference>
<evidence type="ECO:0000313" key="2">
    <source>
        <dbReference type="EMBL" id="ADV34557.1"/>
    </source>
</evidence>
<protein>
    <recommendedName>
        <fullName evidence="4">ATP synthase F0 subunit 8</fullName>
    </recommendedName>
</protein>
<reference evidence="2 3" key="1">
    <citation type="journal article" date="2011" name="J. Bacteriol.">
        <title>Genome sequence of the repetitive-sequence-rich Mycoplasma fermentans strain M64.</title>
        <authorList>
            <person name="Shu H.W."/>
            <person name="Liu T.T."/>
            <person name="Chang H.Y."/>
            <person name="Liu Y.M."/>
            <person name="Wu K.M."/>
            <person name="Shu H.Y."/>
            <person name="Tsai S.F."/>
            <person name="Hsiao K.J."/>
            <person name="Hu W.S."/>
            <person name="Ng W.V."/>
        </authorList>
    </citation>
    <scope>NUCLEOTIDE SEQUENCE [LARGE SCALE GENOMIC DNA]</scope>
    <source>
        <strain evidence="2 3">M64</strain>
    </source>
</reference>